<dbReference type="InterPro" id="IPR034213">
    <property type="entry name" value="S8_Vpr-like"/>
</dbReference>
<dbReference type="CDD" id="cd07474">
    <property type="entry name" value="Peptidases_S8_subtilisin_Vpr-like"/>
    <property type="match status" value="1"/>
</dbReference>
<dbReference type="InterPro" id="IPR003137">
    <property type="entry name" value="PA_domain"/>
</dbReference>
<dbReference type="InterPro" id="IPR000209">
    <property type="entry name" value="Peptidase_S8/S53_dom"/>
</dbReference>
<evidence type="ECO:0000259" key="8">
    <source>
        <dbReference type="Pfam" id="PF02225"/>
    </source>
</evidence>
<proteinExistence type="inferred from homology"/>
<dbReference type="InterPro" id="IPR036439">
    <property type="entry name" value="Dockerin_dom_sf"/>
</dbReference>
<sequence length="1166" mass="126672">MDYNHPDLKGAYKGGYDFVDDDNDPMETTYADWKKSGKPELNSGISYYTEHGTHVAGIIAGRGVADSEYKTVGAAPEADLYSYRVLGAYGSGTTDTIIAGLDRAVSDGMNVLNLSLGGSINDPLYATSIAVNNAVLSGVTTVVAAGNSGDNMYTLGSPGAAALALTVGASTIPLDVFQFSGVQNGVNYTLRQLARNYKDDLTQLKGKTYTLVDAGLGRPTDFTGKPISGNIAFIKRGSIALLDKIKNAKAKGAIGVLMYNDELNSAEGAIQPFIGESVDAVPSFSVSNLEGQAILAAIKAGKNTITFGDFTKTQTAGGELAAFSSRGPSRVNYDIKPEVVAPGAAILSTVPFYINDKTLDGSKPEDYKYSYARLSGTSMATPYVAGVSALLLQANSKLEPADIKSILMNTADPLTKKYSVFEVGSGQVDAYEAIHSNMELQVDDRTTNLNHKNKEKTIRELTGGISFGSFGFDNQDISEDRNIILKNNSEKAKTFSVNVKFQSGLRGSLDAALNNVTLDGPTSVNIEGNSQRVIKYNLTIPKTAAKGTYEGYIVFTNDEDPTETYQIPFGGRVVNEGIDSFTIINPMFSGDTAWSQNALTSMGYNFSLKSHMKTLDVVLQDGTTGEDLGSLGSFNPLAFNENQVYTNSLGFNGAYYPFTGDSKNPVSDKFVLAKTGKHYKIKLIGTNQEGKTFTKVADFMYEVSAPTMTSSLDSLDQKVIEYNNSQFDAKGQFLYDFNIKVHDPEIDEANRLGIPVDQSSNSVVSFYNGPFPYDPLYTDKDGNYKENQILVTKQATPLKVQFYAMDAARNFTADAGVMLRVAFVNDEYPYYYLKPNKQAISTGDTVNYSVRSNNIKNLKTAKMTIPIVKDNAGREMATIKNVVVSDAVKQYGDAQVSVSTTSDSNFTNYTITFNYLGTKALSEDMPLVNFDLQTSNLYSKSTPVQWAMNEMKGTTIDQLGVTKTNVYTFIESFKLKPTYSRLDGGLQFEGMFNPLTGQRNNALDQRNIGAKVTVTSYDGKTAVEGLITNKSGNYNADGIKASKDPYTIKMDVPGHFTMYRSLLLSYEDRGETIGRNISFLLNTVKAGDVNKDNVIDVLDAIEMQKNWGTKTVGSDLNFDGTVDKKDMDYIINNYGLQNPSVSDAPKAQNTYKGITLDSVLNQLGLK</sequence>
<dbReference type="SUPFAM" id="SSF52025">
    <property type="entry name" value="PA domain"/>
    <property type="match status" value="1"/>
</dbReference>
<keyword evidence="4" id="KW-0378">Hydrolase</keyword>
<keyword evidence="3" id="KW-0645">Protease</keyword>
<accession>A0ABY4JRC7</accession>
<comment type="caution">
    <text evidence="6">Lacks conserved residue(s) required for the propagation of feature annotation.</text>
</comment>
<organism evidence="9 10">
    <name type="scientific">Gottfriedia acidiceleris</name>
    <dbReference type="NCBI Taxonomy" id="371036"/>
    <lineage>
        <taxon>Bacteria</taxon>
        <taxon>Bacillati</taxon>
        <taxon>Bacillota</taxon>
        <taxon>Bacilli</taxon>
        <taxon>Bacillales</taxon>
        <taxon>Bacillaceae</taxon>
        <taxon>Gottfriedia</taxon>
    </lineage>
</organism>
<dbReference type="EMBL" id="CP096034">
    <property type="protein sequence ID" value="UPM56396.1"/>
    <property type="molecule type" value="Genomic_DNA"/>
</dbReference>
<evidence type="ECO:0000256" key="4">
    <source>
        <dbReference type="ARBA" id="ARBA00022801"/>
    </source>
</evidence>
<dbReference type="InterPro" id="IPR046450">
    <property type="entry name" value="PA_dom_sf"/>
</dbReference>
<evidence type="ECO:0000259" key="7">
    <source>
        <dbReference type="Pfam" id="PF00082"/>
    </source>
</evidence>
<dbReference type="PANTHER" id="PTHR43806:SF65">
    <property type="entry name" value="SERINE PROTEASE APRX"/>
    <property type="match status" value="1"/>
</dbReference>
<comment type="similarity">
    <text evidence="1 6">Belongs to the peptidase S8 family.</text>
</comment>
<dbReference type="InterPro" id="IPR023828">
    <property type="entry name" value="Peptidase_S8_Ser-AS"/>
</dbReference>
<dbReference type="Gene3D" id="3.40.50.200">
    <property type="entry name" value="Peptidase S8/S53 domain"/>
    <property type="match status" value="1"/>
</dbReference>
<dbReference type="InterPro" id="IPR015500">
    <property type="entry name" value="Peptidase_S8_subtilisin-rel"/>
</dbReference>
<feature type="domain" description="PA" evidence="8">
    <location>
        <begin position="208"/>
        <end position="294"/>
    </location>
</feature>
<name>A0ABY4JRC7_9BACI</name>
<gene>
    <name evidence="9" type="ORF">MY490_01465</name>
</gene>
<dbReference type="Pfam" id="PF02225">
    <property type="entry name" value="PA"/>
    <property type="match status" value="1"/>
</dbReference>
<dbReference type="PANTHER" id="PTHR43806">
    <property type="entry name" value="PEPTIDASE S8"/>
    <property type="match status" value="1"/>
</dbReference>
<dbReference type="CDD" id="cd02133">
    <property type="entry name" value="PA_C5a_like"/>
    <property type="match status" value="1"/>
</dbReference>
<dbReference type="PROSITE" id="PS00138">
    <property type="entry name" value="SUBTILASE_SER"/>
    <property type="match status" value="1"/>
</dbReference>
<keyword evidence="5" id="KW-0720">Serine protease</keyword>
<feature type="domain" description="Peptidase S8/S53" evidence="7">
    <location>
        <begin position="2"/>
        <end position="426"/>
    </location>
</feature>
<dbReference type="PROSITE" id="PS51892">
    <property type="entry name" value="SUBTILASE"/>
    <property type="match status" value="1"/>
</dbReference>
<evidence type="ECO:0000256" key="2">
    <source>
        <dbReference type="ARBA" id="ARBA00022512"/>
    </source>
</evidence>
<evidence type="ECO:0000313" key="9">
    <source>
        <dbReference type="EMBL" id="UPM56396.1"/>
    </source>
</evidence>
<evidence type="ECO:0000313" key="10">
    <source>
        <dbReference type="Proteomes" id="UP000830639"/>
    </source>
</evidence>
<keyword evidence="2" id="KW-0964">Secreted</keyword>
<dbReference type="Gene3D" id="3.50.30.30">
    <property type="match status" value="1"/>
</dbReference>
<protein>
    <submittedName>
        <fullName evidence="9">S8 family serine peptidase</fullName>
    </submittedName>
</protein>
<evidence type="ECO:0000256" key="6">
    <source>
        <dbReference type="PROSITE-ProRule" id="PRU01240"/>
    </source>
</evidence>
<evidence type="ECO:0000256" key="1">
    <source>
        <dbReference type="ARBA" id="ARBA00011073"/>
    </source>
</evidence>
<evidence type="ECO:0000256" key="3">
    <source>
        <dbReference type="ARBA" id="ARBA00022670"/>
    </source>
</evidence>
<dbReference type="PRINTS" id="PR00723">
    <property type="entry name" value="SUBTILISIN"/>
</dbReference>
<dbReference type="InterPro" id="IPR036852">
    <property type="entry name" value="Peptidase_S8/S53_dom_sf"/>
</dbReference>
<dbReference type="SUPFAM" id="SSF63446">
    <property type="entry name" value="Type I dockerin domain"/>
    <property type="match status" value="1"/>
</dbReference>
<dbReference type="Proteomes" id="UP000830639">
    <property type="component" value="Chromosome"/>
</dbReference>
<dbReference type="Pfam" id="PF00082">
    <property type="entry name" value="Peptidase_S8"/>
    <property type="match status" value="1"/>
</dbReference>
<keyword evidence="10" id="KW-1185">Reference proteome</keyword>
<dbReference type="Gene3D" id="2.60.40.4130">
    <property type="match status" value="1"/>
</dbReference>
<evidence type="ECO:0000256" key="5">
    <source>
        <dbReference type="ARBA" id="ARBA00022825"/>
    </source>
</evidence>
<reference evidence="9 10" key="1">
    <citation type="submission" date="2022-04" db="EMBL/GenBank/DDBJ databases">
        <title>Mechanism of arsenic methylation and mitigation arsenic toxicity by Bacillus sp. LH14 from an Arsenic-Contaminated Paddy Soil.</title>
        <authorList>
            <person name="Wang D."/>
        </authorList>
    </citation>
    <scope>NUCLEOTIDE SEQUENCE [LARGE SCALE GENOMIC DNA]</scope>
    <source>
        <strain evidence="9 10">LH14</strain>
    </source>
</reference>
<dbReference type="InterPro" id="IPR022398">
    <property type="entry name" value="Peptidase_S8_His-AS"/>
</dbReference>
<keyword evidence="2" id="KW-0134">Cell wall</keyword>
<dbReference type="InterPro" id="IPR050131">
    <property type="entry name" value="Peptidase_S8_subtilisin-like"/>
</dbReference>
<dbReference type="SUPFAM" id="SSF52743">
    <property type="entry name" value="Subtilisin-like"/>
    <property type="match status" value="1"/>
</dbReference>
<dbReference type="PROSITE" id="PS00137">
    <property type="entry name" value="SUBTILASE_HIS"/>
    <property type="match status" value="1"/>
</dbReference>